<evidence type="ECO:0000313" key="1">
    <source>
        <dbReference type="EMBL" id="MFC3890594.1"/>
    </source>
</evidence>
<accession>A0ABV8BNG1</accession>
<keyword evidence="2" id="KW-1185">Reference proteome</keyword>
<dbReference type="GO" id="GO:0016491">
    <property type="term" value="F:oxidoreductase activity"/>
    <property type="evidence" value="ECO:0007669"/>
    <property type="project" value="UniProtKB-KW"/>
</dbReference>
<gene>
    <name evidence="1" type="ORF">ACFOWZ_03855</name>
</gene>
<dbReference type="Pfam" id="PF12900">
    <property type="entry name" value="Pyridox_ox_2"/>
    <property type="match status" value="1"/>
</dbReference>
<comment type="caution">
    <text evidence="1">The sequence shown here is derived from an EMBL/GenBank/DDBJ whole genome shotgun (WGS) entry which is preliminary data.</text>
</comment>
<dbReference type="EMBL" id="JBHRZI010000005">
    <property type="protein sequence ID" value="MFC3890594.1"/>
    <property type="molecule type" value="Genomic_DNA"/>
</dbReference>
<proteinExistence type="predicted"/>
<dbReference type="Proteomes" id="UP001595690">
    <property type="component" value="Unassembled WGS sequence"/>
</dbReference>
<organism evidence="1 2">
    <name type="scientific">Lentzea rhizosphaerae</name>
    <dbReference type="NCBI Taxonomy" id="2041025"/>
    <lineage>
        <taxon>Bacteria</taxon>
        <taxon>Bacillati</taxon>
        <taxon>Actinomycetota</taxon>
        <taxon>Actinomycetes</taxon>
        <taxon>Pseudonocardiales</taxon>
        <taxon>Pseudonocardiaceae</taxon>
        <taxon>Lentzea</taxon>
    </lineage>
</organism>
<dbReference type="EC" id="1.-.-.-" evidence="1"/>
<evidence type="ECO:0000313" key="2">
    <source>
        <dbReference type="Proteomes" id="UP001595690"/>
    </source>
</evidence>
<dbReference type="RefSeq" id="WP_382368715.1">
    <property type="nucleotide sequence ID" value="NZ_JBHRZI010000005.1"/>
</dbReference>
<dbReference type="SUPFAM" id="SSF50475">
    <property type="entry name" value="FMN-binding split barrel"/>
    <property type="match status" value="1"/>
</dbReference>
<protein>
    <submittedName>
        <fullName evidence="1">Pyridoxamine 5'-phosphate oxidase family protein</fullName>
        <ecNumber evidence="1">1.-.-.-</ecNumber>
    </submittedName>
</protein>
<name>A0ABV8BNG1_9PSEU</name>
<reference evidence="2" key="1">
    <citation type="journal article" date="2019" name="Int. J. Syst. Evol. Microbiol.">
        <title>The Global Catalogue of Microorganisms (GCM) 10K type strain sequencing project: providing services to taxonomists for standard genome sequencing and annotation.</title>
        <authorList>
            <consortium name="The Broad Institute Genomics Platform"/>
            <consortium name="The Broad Institute Genome Sequencing Center for Infectious Disease"/>
            <person name="Wu L."/>
            <person name="Ma J."/>
        </authorList>
    </citation>
    <scope>NUCLEOTIDE SEQUENCE [LARGE SCALE GENOMIC DNA]</scope>
    <source>
        <strain evidence="2">CGMCC 4.7405</strain>
    </source>
</reference>
<keyword evidence="1" id="KW-0560">Oxidoreductase</keyword>
<dbReference type="InterPro" id="IPR012349">
    <property type="entry name" value="Split_barrel_FMN-bd"/>
</dbReference>
<sequence length="140" mass="15578">MTGTRQLRELTNDEALHRLGSVPFGRVVFSQNAMPAIRPVNHVVDGGAVIIRTHLGAALLRSVGVVVAYEADAIDADTRLGWSVIITGYARRVQEAGEVRRYEEMLQPWVDGAMNQLIRIRPRMINGFELVEAREEVVVT</sequence>
<dbReference type="Gene3D" id="2.30.110.10">
    <property type="entry name" value="Electron Transport, Fmn-binding Protein, Chain A"/>
    <property type="match status" value="1"/>
</dbReference>
<dbReference type="InterPro" id="IPR024747">
    <property type="entry name" value="Pyridox_Oxase-rel"/>
</dbReference>